<sequence>MSLHLLCRLFPVPLLSLLGRKRWLCYRSLLSGGHCHRA</sequence>
<accession>A0A1X7U1K5</accession>
<reference evidence="1" key="1">
    <citation type="submission" date="2017-05" db="UniProtKB">
        <authorList>
            <consortium name="EnsemblMetazoa"/>
        </authorList>
    </citation>
    <scope>IDENTIFICATION</scope>
</reference>
<dbReference type="InParanoid" id="A0A1X7U1K5"/>
<name>A0A1X7U1K5_AMPQE</name>
<dbReference type="AlphaFoldDB" id="A0A1X7U1K5"/>
<evidence type="ECO:0000313" key="1">
    <source>
        <dbReference type="EnsemblMetazoa" id="Aqu2.1.21259_001"/>
    </source>
</evidence>
<proteinExistence type="predicted"/>
<protein>
    <submittedName>
        <fullName evidence="1">Uncharacterized protein</fullName>
    </submittedName>
</protein>
<dbReference type="EnsemblMetazoa" id="Aqu2.1.21259_001">
    <property type="protein sequence ID" value="Aqu2.1.21259_001"/>
    <property type="gene ID" value="Aqu2.1.21259"/>
</dbReference>
<organism evidence="1">
    <name type="scientific">Amphimedon queenslandica</name>
    <name type="common">Sponge</name>
    <dbReference type="NCBI Taxonomy" id="400682"/>
    <lineage>
        <taxon>Eukaryota</taxon>
        <taxon>Metazoa</taxon>
        <taxon>Porifera</taxon>
        <taxon>Demospongiae</taxon>
        <taxon>Heteroscleromorpha</taxon>
        <taxon>Haplosclerida</taxon>
        <taxon>Niphatidae</taxon>
        <taxon>Amphimedon</taxon>
    </lineage>
</organism>